<keyword evidence="1" id="KW-0472">Membrane</keyword>
<evidence type="ECO:0000313" key="3">
    <source>
        <dbReference type="Proteomes" id="UP001472677"/>
    </source>
</evidence>
<keyword evidence="1" id="KW-1133">Transmembrane helix</keyword>
<feature type="transmembrane region" description="Helical" evidence="1">
    <location>
        <begin position="77"/>
        <end position="99"/>
    </location>
</feature>
<accession>A0ABR2AMK9</accession>
<dbReference type="EMBL" id="JBBPBM010000491">
    <property type="protein sequence ID" value="KAK8494905.1"/>
    <property type="molecule type" value="Genomic_DNA"/>
</dbReference>
<comment type="caution">
    <text evidence="2">The sequence shown here is derived from an EMBL/GenBank/DDBJ whole genome shotgun (WGS) entry which is preliminary data.</text>
</comment>
<keyword evidence="1" id="KW-0812">Transmembrane</keyword>
<sequence>MKVMTRMLTKTVEMKRDARGSVWTPRKAAVWAVKIFSRGMENTHMEVNKASPMATLITPMAAADFELCFWPGISLRIAIFTFSFSFIFIFIFVAFSLFWRDNEISNTKTHRQIGFFI</sequence>
<protein>
    <submittedName>
        <fullName evidence="2">Uncharacterized protein</fullName>
    </submittedName>
</protein>
<reference evidence="2 3" key="1">
    <citation type="journal article" date="2024" name="G3 (Bethesda)">
        <title>Genome assembly of Hibiscus sabdariffa L. provides insights into metabolisms of medicinal natural products.</title>
        <authorList>
            <person name="Kim T."/>
        </authorList>
    </citation>
    <scope>NUCLEOTIDE SEQUENCE [LARGE SCALE GENOMIC DNA]</scope>
    <source>
        <strain evidence="2">TK-2024</strain>
        <tissue evidence="2">Old leaves</tissue>
    </source>
</reference>
<organism evidence="2 3">
    <name type="scientific">Hibiscus sabdariffa</name>
    <name type="common">roselle</name>
    <dbReference type="NCBI Taxonomy" id="183260"/>
    <lineage>
        <taxon>Eukaryota</taxon>
        <taxon>Viridiplantae</taxon>
        <taxon>Streptophyta</taxon>
        <taxon>Embryophyta</taxon>
        <taxon>Tracheophyta</taxon>
        <taxon>Spermatophyta</taxon>
        <taxon>Magnoliopsida</taxon>
        <taxon>eudicotyledons</taxon>
        <taxon>Gunneridae</taxon>
        <taxon>Pentapetalae</taxon>
        <taxon>rosids</taxon>
        <taxon>malvids</taxon>
        <taxon>Malvales</taxon>
        <taxon>Malvaceae</taxon>
        <taxon>Malvoideae</taxon>
        <taxon>Hibiscus</taxon>
    </lineage>
</organism>
<gene>
    <name evidence="2" type="ORF">V6N12_067086</name>
</gene>
<evidence type="ECO:0000313" key="2">
    <source>
        <dbReference type="EMBL" id="KAK8494905.1"/>
    </source>
</evidence>
<proteinExistence type="predicted"/>
<keyword evidence="3" id="KW-1185">Reference proteome</keyword>
<name>A0ABR2AMK9_9ROSI</name>
<dbReference type="Proteomes" id="UP001472677">
    <property type="component" value="Unassembled WGS sequence"/>
</dbReference>
<evidence type="ECO:0000256" key="1">
    <source>
        <dbReference type="SAM" id="Phobius"/>
    </source>
</evidence>